<keyword evidence="2" id="KW-0472">Membrane</keyword>
<dbReference type="Proteomes" id="UP000465360">
    <property type="component" value="Unassembled WGS sequence"/>
</dbReference>
<comment type="caution">
    <text evidence="3">The sequence shown here is derived from an EMBL/GenBank/DDBJ whole genome shotgun (WGS) entry which is preliminary data.</text>
</comment>
<feature type="transmembrane region" description="Helical" evidence="2">
    <location>
        <begin position="21"/>
        <end position="43"/>
    </location>
</feature>
<protein>
    <recommendedName>
        <fullName evidence="5">DUF5666 domain-containing protein</fullName>
    </recommendedName>
</protein>
<sequence>MTAKHRMTKSTQRTQPRPQRAGWAFGVGSASLLCAASLAGLILDAQETKRTTEAAAVTVDAPSHARPVSQEGTLIAVSADSLTARSADGSTQTYLLTPDTTWIAGGNQPATAASHFTVNDEVTIVGTMQNGTATATAVAARHLAHGGAQPMDFGF</sequence>
<gene>
    <name evidence="3" type="ORF">MBOU_58250</name>
</gene>
<feature type="region of interest" description="Disordered" evidence="1">
    <location>
        <begin position="1"/>
        <end position="20"/>
    </location>
</feature>
<name>A0A7I9YYT6_MYCBU</name>
<keyword evidence="2" id="KW-0812">Transmembrane</keyword>
<evidence type="ECO:0000256" key="2">
    <source>
        <dbReference type="SAM" id="Phobius"/>
    </source>
</evidence>
<evidence type="ECO:0008006" key="5">
    <source>
        <dbReference type="Google" id="ProtNLM"/>
    </source>
</evidence>
<proteinExistence type="predicted"/>
<accession>A0A7I9YYT6</accession>
<evidence type="ECO:0000256" key="1">
    <source>
        <dbReference type="SAM" id="MobiDB-lite"/>
    </source>
</evidence>
<dbReference type="RefSeq" id="WP_163719460.1">
    <property type="nucleotide sequence ID" value="NZ_BLKZ01000002.1"/>
</dbReference>
<dbReference type="EMBL" id="BLKZ01000002">
    <property type="protein sequence ID" value="GFG93783.1"/>
    <property type="molecule type" value="Genomic_DNA"/>
</dbReference>
<keyword evidence="2" id="KW-1133">Transmembrane helix</keyword>
<evidence type="ECO:0000313" key="4">
    <source>
        <dbReference type="Proteomes" id="UP000465360"/>
    </source>
</evidence>
<evidence type="ECO:0000313" key="3">
    <source>
        <dbReference type="EMBL" id="GFG93783.1"/>
    </source>
</evidence>
<reference evidence="3 4" key="1">
    <citation type="journal article" date="2019" name="Emerg. Microbes Infect.">
        <title>Comprehensive subspecies identification of 175 nontuberculous mycobacteria species based on 7547 genomic profiles.</title>
        <authorList>
            <person name="Matsumoto Y."/>
            <person name="Kinjo T."/>
            <person name="Motooka D."/>
            <person name="Nabeya D."/>
            <person name="Jung N."/>
            <person name="Uechi K."/>
            <person name="Horii T."/>
            <person name="Iida T."/>
            <person name="Fujita J."/>
            <person name="Nakamura S."/>
        </authorList>
    </citation>
    <scope>NUCLEOTIDE SEQUENCE [LARGE SCALE GENOMIC DNA]</scope>
    <source>
        <strain evidence="3 4">JCM 30725</strain>
    </source>
</reference>
<keyword evidence="4" id="KW-1185">Reference proteome</keyword>
<organism evidence="3 4">
    <name type="scientific">Mycobacterium bourgelatii</name>
    <dbReference type="NCBI Taxonomy" id="1273442"/>
    <lineage>
        <taxon>Bacteria</taxon>
        <taxon>Bacillati</taxon>
        <taxon>Actinomycetota</taxon>
        <taxon>Actinomycetes</taxon>
        <taxon>Mycobacteriales</taxon>
        <taxon>Mycobacteriaceae</taxon>
        <taxon>Mycobacterium</taxon>
    </lineage>
</organism>
<dbReference type="AlphaFoldDB" id="A0A7I9YYT6"/>